<name>A0ABQ6GS71_9GAMM</name>
<protein>
    <submittedName>
        <fullName evidence="2">Phosphohistidine phosphatase</fullName>
    </submittedName>
</protein>
<dbReference type="InterPro" id="IPR004449">
    <property type="entry name" value="SixA"/>
</dbReference>
<dbReference type="InterPro" id="IPR013078">
    <property type="entry name" value="His_Pase_superF_clade-1"/>
</dbReference>
<dbReference type="EMBL" id="BSST01000001">
    <property type="protein sequence ID" value="GLX77536.1"/>
    <property type="molecule type" value="Genomic_DNA"/>
</dbReference>
<evidence type="ECO:0000313" key="3">
    <source>
        <dbReference type="Proteomes" id="UP001157186"/>
    </source>
</evidence>
<dbReference type="Proteomes" id="UP001157186">
    <property type="component" value="Unassembled WGS sequence"/>
</dbReference>
<dbReference type="PANTHER" id="PTHR20935:SF0">
    <property type="entry name" value="SERINE_THREONINE-PROTEIN PHOSPHATASE PGAM5, MITOCHONDRIAL"/>
    <property type="match status" value="1"/>
</dbReference>
<dbReference type="SMART" id="SM00855">
    <property type="entry name" value="PGAM"/>
    <property type="match status" value="1"/>
</dbReference>
<accession>A0ABQ6GS71</accession>
<dbReference type="Gene3D" id="3.40.50.1240">
    <property type="entry name" value="Phosphoglycerate mutase-like"/>
    <property type="match status" value="1"/>
</dbReference>
<dbReference type="NCBIfam" id="TIGR00249">
    <property type="entry name" value="sixA"/>
    <property type="match status" value="1"/>
</dbReference>
<dbReference type="CDD" id="cd07067">
    <property type="entry name" value="HP_PGM_like"/>
    <property type="match status" value="1"/>
</dbReference>
<comment type="caution">
    <text evidence="2">The sequence shown here is derived from an EMBL/GenBank/DDBJ whole genome shotgun (WGS) entry which is preliminary data.</text>
</comment>
<proteinExistence type="predicted"/>
<evidence type="ECO:0000313" key="2">
    <source>
        <dbReference type="EMBL" id="GLX77536.1"/>
    </source>
</evidence>
<evidence type="ECO:0000256" key="1">
    <source>
        <dbReference type="ARBA" id="ARBA00022801"/>
    </source>
</evidence>
<keyword evidence="3" id="KW-1185">Reference proteome</keyword>
<sequence>MQLYVMRHGNAVPSGQSDAKRPLTQLGEQEAALMANWLHQQDICFEHIFVSPFCRAQQTANIVAQHFHETIVSETLSFITPSGNAKGFHDYLDGTQLSGNVLVVSHMPFVSYLVSELTAGQASPIFQTAAIAHIHYDRDKMSGDLVRLVSPYDLL</sequence>
<dbReference type="RefSeq" id="WP_284243397.1">
    <property type="nucleotide sequence ID" value="NZ_BSST01000001.1"/>
</dbReference>
<dbReference type="InterPro" id="IPR029033">
    <property type="entry name" value="His_PPase_superfam"/>
</dbReference>
<dbReference type="SUPFAM" id="SSF53254">
    <property type="entry name" value="Phosphoglycerate mutase-like"/>
    <property type="match status" value="1"/>
</dbReference>
<dbReference type="InterPro" id="IPR051021">
    <property type="entry name" value="Mito_Ser/Thr_phosphatase"/>
</dbReference>
<keyword evidence="1" id="KW-0378">Hydrolase</keyword>
<dbReference type="PANTHER" id="PTHR20935">
    <property type="entry name" value="PHOSPHOGLYCERATE MUTASE-RELATED"/>
    <property type="match status" value="1"/>
</dbReference>
<gene>
    <name evidence="2" type="ORF">tinsulaeT_08760</name>
</gene>
<reference evidence="2 3" key="1">
    <citation type="submission" date="2023-03" db="EMBL/GenBank/DDBJ databases">
        <title>Draft genome sequence of Thalassotalea insulae KCTC 62186T.</title>
        <authorList>
            <person name="Sawabe T."/>
        </authorList>
    </citation>
    <scope>NUCLEOTIDE SEQUENCE [LARGE SCALE GENOMIC DNA]</scope>
    <source>
        <strain evidence="2 3">KCTC 62186</strain>
    </source>
</reference>
<dbReference type="Pfam" id="PF00300">
    <property type="entry name" value="His_Phos_1"/>
    <property type="match status" value="1"/>
</dbReference>
<organism evidence="2 3">
    <name type="scientific">Thalassotalea insulae</name>
    <dbReference type="NCBI Taxonomy" id="2056778"/>
    <lineage>
        <taxon>Bacteria</taxon>
        <taxon>Pseudomonadati</taxon>
        <taxon>Pseudomonadota</taxon>
        <taxon>Gammaproteobacteria</taxon>
        <taxon>Alteromonadales</taxon>
        <taxon>Colwelliaceae</taxon>
        <taxon>Thalassotalea</taxon>
    </lineage>
</organism>